<feature type="domain" description="NADP-dependent oxidoreductase" evidence="3">
    <location>
        <begin position="99"/>
        <end position="235"/>
    </location>
</feature>
<dbReference type="PIRSF" id="PIRSF000097">
    <property type="entry name" value="AKR"/>
    <property type="match status" value="1"/>
</dbReference>
<comment type="caution">
    <text evidence="4">The sequence shown here is derived from an EMBL/GenBank/DDBJ whole genome shotgun (WGS) entry which is preliminary data.</text>
</comment>
<dbReference type="GO" id="GO:0016491">
    <property type="term" value="F:oxidoreductase activity"/>
    <property type="evidence" value="ECO:0007669"/>
    <property type="project" value="InterPro"/>
</dbReference>
<name>A0AAD9UAB7_9ROSI</name>
<gene>
    <name evidence="4" type="ORF">Ddye_018045</name>
</gene>
<dbReference type="InterPro" id="IPR023210">
    <property type="entry name" value="NADP_OxRdtase_dom"/>
</dbReference>
<protein>
    <recommendedName>
        <fullName evidence="3">NADP-dependent oxidoreductase domain-containing protein</fullName>
    </recommendedName>
</protein>
<accession>A0AAD9UAB7</accession>
<keyword evidence="5" id="KW-1185">Reference proteome</keyword>
<evidence type="ECO:0000313" key="5">
    <source>
        <dbReference type="Proteomes" id="UP001280121"/>
    </source>
</evidence>
<dbReference type="SUPFAM" id="SSF51430">
    <property type="entry name" value="NAD(P)-linked oxidoreductase"/>
    <property type="match status" value="1"/>
</dbReference>
<evidence type="ECO:0000259" key="3">
    <source>
        <dbReference type="Pfam" id="PF00248"/>
    </source>
</evidence>
<dbReference type="InterPro" id="IPR020471">
    <property type="entry name" value="AKR"/>
</dbReference>
<dbReference type="Pfam" id="PF00248">
    <property type="entry name" value="Aldo_ket_red"/>
    <property type="match status" value="1"/>
</dbReference>
<dbReference type="InterPro" id="IPR018170">
    <property type="entry name" value="Aldo/ket_reductase_CS"/>
</dbReference>
<dbReference type="PROSITE" id="PS00063">
    <property type="entry name" value="ALDOKETO_REDUCTASE_3"/>
    <property type="match status" value="1"/>
</dbReference>
<sequence>MEEEIRFFKLKTGAETPSVGLGTWSAAPGVVGDAVATAVKVGYRHINCAPLYGNEEFIFYLCRIDCALKKLLDDGVVKREDLWITSKLWHRESNGGTLDSGKARAIGVINFSVNKLGDLLDIARVPPAVNQVECHPSWKQTKLHAFCKSKEVHLSGYSPLGSPSNEREIEVLKDPILNTVAQKLGKSPAQVALRWGLQIGHGVLPKSTNEARLKENYDVFGWYIPKDLLAKLSEIDQASSFFLSSLCAYFHFVWD</sequence>
<feature type="active site" description="Proton donor" evidence="1">
    <location>
        <position position="52"/>
    </location>
</feature>
<dbReference type="EMBL" id="JANJYI010000005">
    <property type="protein sequence ID" value="KAK2650556.1"/>
    <property type="molecule type" value="Genomic_DNA"/>
</dbReference>
<proteinExistence type="predicted"/>
<organism evidence="4 5">
    <name type="scientific">Dipteronia dyeriana</name>
    <dbReference type="NCBI Taxonomy" id="168575"/>
    <lineage>
        <taxon>Eukaryota</taxon>
        <taxon>Viridiplantae</taxon>
        <taxon>Streptophyta</taxon>
        <taxon>Embryophyta</taxon>
        <taxon>Tracheophyta</taxon>
        <taxon>Spermatophyta</taxon>
        <taxon>Magnoliopsida</taxon>
        <taxon>eudicotyledons</taxon>
        <taxon>Gunneridae</taxon>
        <taxon>Pentapetalae</taxon>
        <taxon>rosids</taxon>
        <taxon>malvids</taxon>
        <taxon>Sapindales</taxon>
        <taxon>Sapindaceae</taxon>
        <taxon>Hippocastanoideae</taxon>
        <taxon>Acereae</taxon>
        <taxon>Dipteronia</taxon>
    </lineage>
</organism>
<feature type="site" description="Lowers pKa of active site Tyr" evidence="2">
    <location>
        <position position="87"/>
    </location>
</feature>
<reference evidence="4" key="1">
    <citation type="journal article" date="2023" name="Plant J.">
        <title>Genome sequences and population genomics provide insights into the demographic history, inbreeding, and mutation load of two 'living fossil' tree species of Dipteronia.</title>
        <authorList>
            <person name="Feng Y."/>
            <person name="Comes H.P."/>
            <person name="Chen J."/>
            <person name="Zhu S."/>
            <person name="Lu R."/>
            <person name="Zhang X."/>
            <person name="Li P."/>
            <person name="Qiu J."/>
            <person name="Olsen K.M."/>
            <person name="Qiu Y."/>
        </authorList>
    </citation>
    <scope>NUCLEOTIDE SEQUENCE</scope>
    <source>
        <strain evidence="4">KIB01</strain>
    </source>
</reference>
<dbReference type="InterPro" id="IPR036812">
    <property type="entry name" value="NAD(P)_OxRdtase_dom_sf"/>
</dbReference>
<dbReference type="Gene3D" id="3.20.20.100">
    <property type="entry name" value="NADP-dependent oxidoreductase domain"/>
    <property type="match status" value="2"/>
</dbReference>
<evidence type="ECO:0000313" key="4">
    <source>
        <dbReference type="EMBL" id="KAK2650556.1"/>
    </source>
</evidence>
<evidence type="ECO:0000256" key="2">
    <source>
        <dbReference type="PIRSR" id="PIRSR000097-3"/>
    </source>
</evidence>
<dbReference type="Proteomes" id="UP001280121">
    <property type="component" value="Unassembled WGS sequence"/>
</dbReference>
<evidence type="ECO:0000256" key="1">
    <source>
        <dbReference type="PIRSR" id="PIRSR000097-1"/>
    </source>
</evidence>
<dbReference type="PANTHER" id="PTHR11732">
    <property type="entry name" value="ALDO/KETO REDUCTASE"/>
    <property type="match status" value="1"/>
</dbReference>
<dbReference type="AlphaFoldDB" id="A0AAD9UAB7"/>